<accession>A0A0G1EGW4</accession>
<gene>
    <name evidence="1" type="ORF">UV58_C0011G0035</name>
</gene>
<protein>
    <submittedName>
        <fullName evidence="1">Uncharacterized protein</fullName>
    </submittedName>
</protein>
<dbReference type="Proteomes" id="UP000034810">
    <property type="component" value="Unassembled WGS sequence"/>
</dbReference>
<comment type="caution">
    <text evidence="1">The sequence shown here is derived from an EMBL/GenBank/DDBJ whole genome shotgun (WGS) entry which is preliminary data.</text>
</comment>
<evidence type="ECO:0000313" key="2">
    <source>
        <dbReference type="Proteomes" id="UP000034810"/>
    </source>
</evidence>
<name>A0A0G1EGW4_9BACT</name>
<reference evidence="1 2" key="1">
    <citation type="journal article" date="2015" name="Nature">
        <title>rRNA introns, odd ribosomes, and small enigmatic genomes across a large radiation of phyla.</title>
        <authorList>
            <person name="Brown C.T."/>
            <person name="Hug L.A."/>
            <person name="Thomas B.C."/>
            <person name="Sharon I."/>
            <person name="Castelle C.J."/>
            <person name="Singh A."/>
            <person name="Wilkins M.J."/>
            <person name="Williams K.H."/>
            <person name="Banfield J.F."/>
        </authorList>
    </citation>
    <scope>NUCLEOTIDE SEQUENCE [LARGE SCALE GENOMIC DNA]</scope>
</reference>
<feature type="non-terminal residue" evidence="1">
    <location>
        <position position="1"/>
    </location>
</feature>
<organism evidence="1 2">
    <name type="scientific">Candidatus Wolfebacteria bacterium GW2011_GWC1_43_10</name>
    <dbReference type="NCBI Taxonomy" id="1619011"/>
    <lineage>
        <taxon>Bacteria</taxon>
        <taxon>Candidatus Wolfeibacteriota</taxon>
    </lineage>
</organism>
<dbReference type="EMBL" id="LCFA01000011">
    <property type="protein sequence ID" value="KKS82281.1"/>
    <property type="molecule type" value="Genomic_DNA"/>
</dbReference>
<sequence>FLTAQSAHTFVHIELIAEKHSSLHPALRTPSRRRHIYFFIEIKILRFYDEI</sequence>
<evidence type="ECO:0000313" key="1">
    <source>
        <dbReference type="EMBL" id="KKS82281.1"/>
    </source>
</evidence>
<dbReference type="AlphaFoldDB" id="A0A0G1EGW4"/>
<proteinExistence type="predicted"/>